<accession>A0A0M2PXK2</accession>
<dbReference type="STRING" id="317619.GCA_000332315_02207"/>
<sequence length="175" mass="19708">MIEIQKFNIRSISLEDHLDITVKSSQRPAIILTDFRDVPFLICLELYLYYQSLSAKPVILVSQGSLNQGDYGDAVPFDERTKRLQYLQHKFDTHCLTPKDKSLDLNTLPSDILTGIYSSAISITRNEKIQPSDNPELFQSLQHLACGAITVGEEIKNGYDAVFIFNGRLASSLPK</sequence>
<dbReference type="EMBL" id="AJTX02000006">
    <property type="protein sequence ID" value="KKI99116.1"/>
    <property type="molecule type" value="Genomic_DNA"/>
</dbReference>
<evidence type="ECO:0000313" key="1">
    <source>
        <dbReference type="EMBL" id="KKI99116.1"/>
    </source>
</evidence>
<organism evidence="1 2">
    <name type="scientific">Prochlorothrix hollandica PCC 9006 = CALU 1027</name>
    <dbReference type="NCBI Taxonomy" id="317619"/>
    <lineage>
        <taxon>Bacteria</taxon>
        <taxon>Bacillati</taxon>
        <taxon>Cyanobacteriota</taxon>
        <taxon>Cyanophyceae</taxon>
        <taxon>Prochlorotrichales</taxon>
        <taxon>Prochlorotrichaceae</taxon>
        <taxon>Prochlorothrix</taxon>
    </lineage>
</organism>
<proteinExistence type="predicted"/>
<evidence type="ECO:0000313" key="2">
    <source>
        <dbReference type="Proteomes" id="UP000034681"/>
    </source>
</evidence>
<reference evidence="1" key="1">
    <citation type="submission" date="2012-04" db="EMBL/GenBank/DDBJ databases">
        <authorList>
            <person name="Borisov I.G."/>
            <person name="Ivanikova N.V."/>
            <person name="Pinevich A.V."/>
        </authorList>
    </citation>
    <scope>NUCLEOTIDE SEQUENCE</scope>
    <source>
        <strain evidence="1">CALU 1027</strain>
    </source>
</reference>
<dbReference type="Proteomes" id="UP000034681">
    <property type="component" value="Unassembled WGS sequence"/>
</dbReference>
<dbReference type="AlphaFoldDB" id="A0A0M2PXK2"/>
<protein>
    <submittedName>
        <fullName evidence="1">Uncharacterized protein</fullName>
    </submittedName>
</protein>
<keyword evidence="2" id="KW-1185">Reference proteome</keyword>
<dbReference type="RefSeq" id="WP_017712622.1">
    <property type="nucleotide sequence ID" value="NZ_KB235937.1"/>
</dbReference>
<name>A0A0M2PXK2_PROHO</name>
<comment type="caution">
    <text evidence="1">The sequence shown here is derived from an EMBL/GenBank/DDBJ whole genome shotgun (WGS) entry which is preliminary data.</text>
</comment>
<gene>
    <name evidence="1" type="ORF">PROH_15175</name>
</gene>